<gene>
    <name evidence="1" type="ORF">MPEBLZ_03981</name>
</gene>
<dbReference type="Proteomes" id="UP000050360">
    <property type="component" value="Unassembled WGS sequence"/>
</dbReference>
<dbReference type="AlphaFoldDB" id="A0A0P8C4C8"/>
<organism evidence="1 2">
    <name type="scientific">Candidatus Methanoperedens nitratireducens</name>
    <dbReference type="NCBI Taxonomy" id="1392998"/>
    <lineage>
        <taxon>Archaea</taxon>
        <taxon>Methanobacteriati</taxon>
        <taxon>Methanobacteriota</taxon>
        <taxon>Stenosarchaea group</taxon>
        <taxon>Methanomicrobia</taxon>
        <taxon>Methanosarcinales</taxon>
        <taxon>ANME-2 cluster</taxon>
        <taxon>Candidatus Methanoperedentaceae</taxon>
        <taxon>Candidatus Methanoperedens</taxon>
    </lineage>
</organism>
<accession>A0A0P8C4C8</accession>
<name>A0A0P8C4C8_9EURY</name>
<protein>
    <submittedName>
        <fullName evidence="1">Uncharacterized protein</fullName>
    </submittedName>
</protein>
<evidence type="ECO:0000313" key="2">
    <source>
        <dbReference type="Proteomes" id="UP000050360"/>
    </source>
</evidence>
<comment type="caution">
    <text evidence="1">The sequence shown here is derived from an EMBL/GenBank/DDBJ whole genome shotgun (WGS) entry which is preliminary data.</text>
</comment>
<dbReference type="EMBL" id="LKCM01000353">
    <property type="protein sequence ID" value="KPQ41467.1"/>
    <property type="molecule type" value="Genomic_DNA"/>
</dbReference>
<proteinExistence type="predicted"/>
<reference evidence="1 2" key="1">
    <citation type="submission" date="2015-09" db="EMBL/GenBank/DDBJ databases">
        <title>A metagenomics-based metabolic model of nitrate-dependent anaerobic oxidation of methane by Methanoperedens-like archaea.</title>
        <authorList>
            <person name="Arshad A."/>
            <person name="Speth D.R."/>
            <person name="De Graaf R.M."/>
            <person name="Op Den Camp H.J."/>
            <person name="Jetten M.S."/>
            <person name="Welte C.U."/>
        </authorList>
    </citation>
    <scope>NUCLEOTIDE SEQUENCE [LARGE SCALE GENOMIC DNA]</scope>
</reference>
<evidence type="ECO:0000313" key="1">
    <source>
        <dbReference type="EMBL" id="KPQ41467.1"/>
    </source>
</evidence>
<sequence length="68" mass="7923">MEKLCDILRETGANELKCSLNLGVARFELEGKSVMLYKSGRVDIRRIRNTDEARIFLEKIFLMVRDAF</sequence>